<dbReference type="Proteomes" id="UP001500822">
    <property type="component" value="Unassembled WGS sequence"/>
</dbReference>
<dbReference type="Gene3D" id="3.60.15.10">
    <property type="entry name" value="Ribonuclease Z/Hydroxyacylglutathione hydrolase-like"/>
    <property type="match status" value="1"/>
</dbReference>
<feature type="compositionally biased region" description="Polar residues" evidence="1">
    <location>
        <begin position="1"/>
        <end position="18"/>
    </location>
</feature>
<comment type="caution">
    <text evidence="3">The sequence shown here is derived from an EMBL/GenBank/DDBJ whole genome shotgun (WGS) entry which is preliminary data.</text>
</comment>
<dbReference type="InterPro" id="IPR051453">
    <property type="entry name" value="MBL_Glyoxalase_II"/>
</dbReference>
<dbReference type="PANTHER" id="PTHR46233:SF1">
    <property type="entry name" value="CONSERVED PROTEIN"/>
    <property type="match status" value="1"/>
</dbReference>
<name>A0ABP8Z650_9ACTN</name>
<keyword evidence="4" id="KW-1185">Reference proteome</keyword>
<dbReference type="InterPro" id="IPR001279">
    <property type="entry name" value="Metallo-B-lactamas"/>
</dbReference>
<dbReference type="RefSeq" id="WP_345313170.1">
    <property type="nucleotide sequence ID" value="NZ_BAABIE010000006.1"/>
</dbReference>
<dbReference type="SUPFAM" id="SSF56281">
    <property type="entry name" value="Metallo-hydrolase/oxidoreductase"/>
    <property type="match status" value="1"/>
</dbReference>
<evidence type="ECO:0000259" key="2">
    <source>
        <dbReference type="SMART" id="SM00849"/>
    </source>
</evidence>
<organism evidence="3 4">
    <name type="scientific">Gordonia alkaliphila</name>
    <dbReference type="NCBI Taxonomy" id="1053547"/>
    <lineage>
        <taxon>Bacteria</taxon>
        <taxon>Bacillati</taxon>
        <taxon>Actinomycetota</taxon>
        <taxon>Actinomycetes</taxon>
        <taxon>Mycobacteriales</taxon>
        <taxon>Gordoniaceae</taxon>
        <taxon>Gordonia</taxon>
    </lineage>
</organism>
<dbReference type="InterPro" id="IPR036866">
    <property type="entry name" value="RibonucZ/Hydroxyglut_hydro"/>
</dbReference>
<accession>A0ABP8Z650</accession>
<gene>
    <name evidence="3" type="ORF">GCM10023217_17070</name>
</gene>
<dbReference type="PANTHER" id="PTHR46233">
    <property type="entry name" value="HYDROXYACYLGLUTATHIONE HYDROLASE GLOC"/>
    <property type="match status" value="1"/>
</dbReference>
<evidence type="ECO:0000313" key="4">
    <source>
        <dbReference type="Proteomes" id="UP001500822"/>
    </source>
</evidence>
<reference evidence="4" key="1">
    <citation type="journal article" date="2019" name="Int. J. Syst. Evol. Microbiol.">
        <title>The Global Catalogue of Microorganisms (GCM) 10K type strain sequencing project: providing services to taxonomists for standard genome sequencing and annotation.</title>
        <authorList>
            <consortium name="The Broad Institute Genomics Platform"/>
            <consortium name="The Broad Institute Genome Sequencing Center for Infectious Disease"/>
            <person name="Wu L."/>
            <person name="Ma J."/>
        </authorList>
    </citation>
    <scope>NUCLEOTIDE SEQUENCE [LARGE SCALE GENOMIC DNA]</scope>
    <source>
        <strain evidence="4">JCM 18077</strain>
    </source>
</reference>
<dbReference type="CDD" id="cd06262">
    <property type="entry name" value="metallo-hydrolase-like_MBL-fold"/>
    <property type="match status" value="1"/>
</dbReference>
<feature type="region of interest" description="Disordered" evidence="1">
    <location>
        <begin position="1"/>
        <end position="20"/>
    </location>
</feature>
<feature type="domain" description="Metallo-beta-lactamase" evidence="2">
    <location>
        <begin position="45"/>
        <end position="211"/>
    </location>
</feature>
<dbReference type="EMBL" id="BAABIE010000006">
    <property type="protein sequence ID" value="GAA4747641.1"/>
    <property type="molecule type" value="Genomic_DNA"/>
</dbReference>
<evidence type="ECO:0000313" key="3">
    <source>
        <dbReference type="EMBL" id="GAA4747641.1"/>
    </source>
</evidence>
<dbReference type="Pfam" id="PF00753">
    <property type="entry name" value="Lactamase_B"/>
    <property type="match status" value="1"/>
</dbReference>
<evidence type="ECO:0000256" key="1">
    <source>
        <dbReference type="SAM" id="MobiDB-lite"/>
    </source>
</evidence>
<proteinExistence type="predicted"/>
<protein>
    <submittedName>
        <fullName evidence="3">MBL fold metallo-hydrolase</fullName>
    </submittedName>
</protein>
<dbReference type="SMART" id="SM00849">
    <property type="entry name" value="Lactamase_B"/>
    <property type="match status" value="1"/>
</dbReference>
<sequence length="232" mass="24726">MSIQVSISDDYTGDTTPSADHHDVCAQRRTLDNATIVKMSVGPMDNNVYVVTDAATGATLLIDAANDAASILALLSALDADLRQIVTTHGHFDHWQALEEVDRVRQVPTAAGESDAPELPVTPDRLLVDGDTVTVGDLTLDVIGLVGHTPGSVALALTEDSGRVHLFTGDSLFPGGVGKTWQPGDFEVLLNDVETKLFGRYGDDTVVYPGHGSDTTLGVERPALPEWRARGW</sequence>